<feature type="transmembrane region" description="Helical" evidence="1">
    <location>
        <begin position="116"/>
        <end position="134"/>
    </location>
</feature>
<reference evidence="2 3" key="1">
    <citation type="submission" date="2012-05" db="EMBL/GenBank/DDBJ databases">
        <title>Genome sequence of Nitritalea halalkaliphila LW7.</title>
        <authorList>
            <person name="Jangir P.K."/>
            <person name="Singh A."/>
            <person name="Shivaji S."/>
            <person name="Sharma R."/>
        </authorList>
    </citation>
    <scope>NUCLEOTIDE SEQUENCE [LARGE SCALE GENOMIC DNA]</scope>
    <source>
        <strain evidence="2 3">LW7</strain>
    </source>
</reference>
<dbReference type="PANTHER" id="PTHR37308:SF1">
    <property type="entry name" value="POLYPRENYL-PHOSPHATE TRANSPORTER"/>
    <property type="match status" value="1"/>
</dbReference>
<proteinExistence type="predicted"/>
<dbReference type="EMBL" id="AJYA01000016">
    <property type="protein sequence ID" value="EIM77162.1"/>
    <property type="molecule type" value="Genomic_DNA"/>
</dbReference>
<dbReference type="PANTHER" id="PTHR37308">
    <property type="entry name" value="INTEGRAL MEMBRANE PROTEIN"/>
    <property type="match status" value="1"/>
</dbReference>
<keyword evidence="3" id="KW-1185">Reference proteome</keyword>
<protein>
    <recommendedName>
        <fullName evidence="4">DUF368 domain-containing protein</fullName>
    </recommendedName>
</protein>
<keyword evidence="1" id="KW-0812">Transmembrane</keyword>
<dbReference type="Pfam" id="PF04018">
    <property type="entry name" value="VCA0040-like"/>
    <property type="match status" value="1"/>
</dbReference>
<dbReference type="Proteomes" id="UP000005551">
    <property type="component" value="Unassembled WGS sequence"/>
</dbReference>
<dbReference type="AlphaFoldDB" id="I5C5R0"/>
<keyword evidence="1" id="KW-1133">Transmembrane helix</keyword>
<organism evidence="2 3">
    <name type="scientific">Nitritalea halalkaliphila LW7</name>
    <dbReference type="NCBI Taxonomy" id="1189621"/>
    <lineage>
        <taxon>Bacteria</taxon>
        <taxon>Pseudomonadati</taxon>
        <taxon>Bacteroidota</taxon>
        <taxon>Cytophagia</taxon>
        <taxon>Cytophagales</taxon>
        <taxon>Cyclobacteriaceae</taxon>
        <taxon>Nitritalea</taxon>
    </lineage>
</organism>
<sequence length="144" mass="16314">MILPGVSGSFLLIVMGQYEYVLQAVNERDFLRITIFGAGCLLGILSFSRLIKWLLETYFSLTLALLSGFMLGSLWKIWPWKKILSYRLSSSGEQKPFLTENVWPTAYFESTGMEPLVVQALIAFAFGIILVLGIERSAYYLKRA</sequence>
<evidence type="ECO:0000313" key="3">
    <source>
        <dbReference type="Proteomes" id="UP000005551"/>
    </source>
</evidence>
<dbReference type="STRING" id="1189621.A3SI_07724"/>
<feature type="transmembrane region" description="Helical" evidence="1">
    <location>
        <begin position="30"/>
        <end position="51"/>
    </location>
</feature>
<feature type="transmembrane region" description="Helical" evidence="1">
    <location>
        <begin position="58"/>
        <end position="78"/>
    </location>
</feature>
<evidence type="ECO:0000256" key="1">
    <source>
        <dbReference type="SAM" id="Phobius"/>
    </source>
</evidence>
<dbReference type="InterPro" id="IPR007163">
    <property type="entry name" value="VCA0040-like"/>
</dbReference>
<evidence type="ECO:0008006" key="4">
    <source>
        <dbReference type="Google" id="ProtNLM"/>
    </source>
</evidence>
<name>I5C5R0_9BACT</name>
<keyword evidence="1" id="KW-0472">Membrane</keyword>
<comment type="caution">
    <text evidence="2">The sequence shown here is derived from an EMBL/GenBank/DDBJ whole genome shotgun (WGS) entry which is preliminary data.</text>
</comment>
<evidence type="ECO:0000313" key="2">
    <source>
        <dbReference type="EMBL" id="EIM77162.1"/>
    </source>
</evidence>
<gene>
    <name evidence="2" type="ORF">A3SI_07724</name>
</gene>
<accession>I5C5R0</accession>